<organism evidence="2">
    <name type="scientific">bioreactor metagenome</name>
    <dbReference type="NCBI Taxonomy" id="1076179"/>
    <lineage>
        <taxon>unclassified sequences</taxon>
        <taxon>metagenomes</taxon>
        <taxon>ecological metagenomes</taxon>
    </lineage>
</organism>
<dbReference type="AlphaFoldDB" id="A0A645DYH7"/>
<sequence>MPERGDGPLHGFGLRVAKVEADTIVEFFLCRKDRPRRDADSLIQRHAVQLERIDGLRQFQPHEIAASRSGQAGGAGKETRDPFNQ</sequence>
<protein>
    <submittedName>
        <fullName evidence="2">Uncharacterized protein</fullName>
    </submittedName>
</protein>
<name>A0A645DYH7_9ZZZZ</name>
<accession>A0A645DYH7</accession>
<dbReference type="EMBL" id="VSSQ01041186">
    <property type="protein sequence ID" value="MPM94580.1"/>
    <property type="molecule type" value="Genomic_DNA"/>
</dbReference>
<comment type="caution">
    <text evidence="2">The sequence shown here is derived from an EMBL/GenBank/DDBJ whole genome shotgun (WGS) entry which is preliminary data.</text>
</comment>
<proteinExistence type="predicted"/>
<gene>
    <name evidence="2" type="ORF">SDC9_141726</name>
</gene>
<reference evidence="2" key="1">
    <citation type="submission" date="2019-08" db="EMBL/GenBank/DDBJ databases">
        <authorList>
            <person name="Kucharzyk K."/>
            <person name="Murdoch R.W."/>
            <person name="Higgins S."/>
            <person name="Loffler F."/>
        </authorList>
    </citation>
    <scope>NUCLEOTIDE SEQUENCE</scope>
</reference>
<evidence type="ECO:0000256" key="1">
    <source>
        <dbReference type="SAM" id="MobiDB-lite"/>
    </source>
</evidence>
<feature type="region of interest" description="Disordered" evidence="1">
    <location>
        <begin position="61"/>
        <end position="85"/>
    </location>
</feature>
<evidence type="ECO:0000313" key="2">
    <source>
        <dbReference type="EMBL" id="MPM94580.1"/>
    </source>
</evidence>